<keyword evidence="2" id="KW-0328">Glycosyltransferase</keyword>
<feature type="transmembrane region" description="Helical" evidence="4">
    <location>
        <begin position="398"/>
        <end position="416"/>
    </location>
</feature>
<dbReference type="PANTHER" id="PTHR43630:SF1">
    <property type="entry name" value="POLY-BETA-1,6-N-ACETYL-D-GLUCOSAMINE SYNTHASE"/>
    <property type="match status" value="1"/>
</dbReference>
<dbReference type="AlphaFoldDB" id="E3CYG2"/>
<dbReference type="PaxDb" id="584708-Apau_2133"/>
<dbReference type="eggNOG" id="COG1215">
    <property type="taxonomic scope" value="Bacteria"/>
</dbReference>
<dbReference type="HOGENOM" id="CLU_023978_1_1_0"/>
<proteinExistence type="inferred from homology"/>
<gene>
    <name evidence="5" type="ORF">Apau_2133</name>
</gene>
<evidence type="ECO:0000256" key="4">
    <source>
        <dbReference type="SAM" id="Phobius"/>
    </source>
</evidence>
<evidence type="ECO:0000256" key="1">
    <source>
        <dbReference type="ARBA" id="ARBA00006739"/>
    </source>
</evidence>
<dbReference type="Gene3D" id="3.90.550.10">
    <property type="entry name" value="Spore Coat Polysaccharide Biosynthesis Protein SpsA, Chain A"/>
    <property type="match status" value="1"/>
</dbReference>
<protein>
    <submittedName>
        <fullName evidence="5">Glycosyl transferase family 2</fullName>
    </submittedName>
</protein>
<keyword evidence="4" id="KW-1133">Transmembrane helix</keyword>
<keyword evidence="4" id="KW-0812">Transmembrane</keyword>
<evidence type="ECO:0000313" key="5">
    <source>
        <dbReference type="EMBL" id="EFQ24544.1"/>
    </source>
</evidence>
<dbReference type="InterPro" id="IPR029044">
    <property type="entry name" value="Nucleotide-diphossugar_trans"/>
</dbReference>
<dbReference type="PANTHER" id="PTHR43630">
    <property type="entry name" value="POLY-BETA-1,6-N-ACETYL-D-GLUCOSAMINE SYNTHASE"/>
    <property type="match status" value="1"/>
</dbReference>
<keyword evidence="3 5" id="KW-0808">Transferase</keyword>
<sequence length="440" mass="51082">MSGSEELFYWIVWWSWWILQCCLYTLFGVLILDGIYQFVVGFRGWWSAKPLPAATRYRRFAVLVPAHNEARVIASLLESLRLQDYPKNCYTVFVSCDNCTDDTADVARAHGAQALIRTDTSKGGKTWNVRWALTQLPMDAVDALVMFDADNLAERNFLSRMNDYMEQHPEAEAVQGVLDVKNPDDNWLTRAYALAYWYTNRFWQLARGNWGLSCTLGGTGLVIRSSTLRRIGWNLESLTEDLEMSTRLILSGSRVHWNDHAVVYDEKPLDYRVSVRQRTRWMQGHYWVCWRYGMEALKSFFRTRRIQYLDLFLYLLAPAKACISLVAMFAGMIYTIVNNAILFPTLENKTPQTMFEWVAFVGMPLFLIFAHCAFVVVVGPSMHRRKLSFRYAKDAFGYFWFGLTWIPILFRAAFLASSQAVWVKTEHTRDISLEQVGHRD</sequence>
<feature type="transmembrane region" description="Helical" evidence="4">
    <location>
        <begin position="12"/>
        <end position="36"/>
    </location>
</feature>
<dbReference type="SUPFAM" id="SSF53448">
    <property type="entry name" value="Nucleotide-diphospho-sugar transferases"/>
    <property type="match status" value="1"/>
</dbReference>
<organism evidence="5 6">
    <name type="scientific">Aminomonas paucivorans DSM 12260</name>
    <dbReference type="NCBI Taxonomy" id="584708"/>
    <lineage>
        <taxon>Bacteria</taxon>
        <taxon>Thermotogati</taxon>
        <taxon>Synergistota</taxon>
        <taxon>Synergistia</taxon>
        <taxon>Synergistales</taxon>
        <taxon>Synergistaceae</taxon>
        <taxon>Aminomonas</taxon>
    </lineage>
</organism>
<accession>E3CYG2</accession>
<dbReference type="EMBL" id="CM001022">
    <property type="protein sequence ID" value="EFQ24544.1"/>
    <property type="molecule type" value="Genomic_DNA"/>
</dbReference>
<evidence type="ECO:0000256" key="2">
    <source>
        <dbReference type="ARBA" id="ARBA00022676"/>
    </source>
</evidence>
<feature type="transmembrane region" description="Helical" evidence="4">
    <location>
        <begin position="311"/>
        <end position="337"/>
    </location>
</feature>
<keyword evidence="4" id="KW-0472">Membrane</keyword>
<dbReference type="Pfam" id="PF13641">
    <property type="entry name" value="Glyco_tranf_2_3"/>
    <property type="match status" value="1"/>
</dbReference>
<dbReference type="GO" id="GO:0016757">
    <property type="term" value="F:glycosyltransferase activity"/>
    <property type="evidence" value="ECO:0007669"/>
    <property type="project" value="UniProtKB-KW"/>
</dbReference>
<dbReference type="CDD" id="cd06438">
    <property type="entry name" value="EpsO_like"/>
    <property type="match status" value="1"/>
</dbReference>
<name>E3CYG2_9BACT</name>
<keyword evidence="6" id="KW-1185">Reference proteome</keyword>
<dbReference type="Proteomes" id="UP000005096">
    <property type="component" value="Chromosome"/>
</dbReference>
<reference evidence="5 6" key="1">
    <citation type="journal article" date="2010" name="Stand. Genomic Sci.">
        <title>Non-contiguous finished genome sequence of Aminomonas paucivorans type strain (GLU-3).</title>
        <authorList>
            <person name="Pitluck S."/>
            <person name="Yasawong M."/>
            <person name="Held B."/>
            <person name="Lapidus A."/>
            <person name="Nolan M."/>
            <person name="Copeland A."/>
            <person name="Lucas S."/>
            <person name="Del Rio T.G."/>
            <person name="Tice H."/>
            <person name="Cheng J.F."/>
            <person name="Chertkov O."/>
            <person name="Goodwin L."/>
            <person name="Tapia R."/>
            <person name="Han C."/>
            <person name="Liolios K."/>
            <person name="Ivanova N."/>
            <person name="Mavromatis K."/>
            <person name="Ovchinnikova G."/>
            <person name="Pati A."/>
            <person name="Chen A."/>
            <person name="Palaniappan K."/>
            <person name="Land M."/>
            <person name="Hauser L."/>
            <person name="Chang Y.J."/>
            <person name="Jeffries C.D."/>
            <person name="Pukall R."/>
            <person name="Spring S."/>
            <person name="Rohde M."/>
            <person name="Sikorski J."/>
            <person name="Goker M."/>
            <person name="Woyke T."/>
            <person name="Bristow J."/>
            <person name="Eisen J.A."/>
            <person name="Markowitz V."/>
            <person name="Hugenholtz P."/>
            <person name="Kyrpides N.C."/>
            <person name="Klenk H.P."/>
        </authorList>
    </citation>
    <scope>NUCLEOTIDE SEQUENCE [LARGE SCALE GENOMIC DNA]</scope>
    <source>
        <strain evidence="5 6">DSM 12260</strain>
    </source>
</reference>
<dbReference type="STRING" id="584708.Apau_2133"/>
<evidence type="ECO:0000313" key="6">
    <source>
        <dbReference type="Proteomes" id="UP000005096"/>
    </source>
</evidence>
<dbReference type="RefSeq" id="WP_006301785.1">
    <property type="nucleotide sequence ID" value="NZ_CM001022.1"/>
</dbReference>
<dbReference type="OrthoDB" id="9797391at2"/>
<evidence type="ECO:0000256" key="3">
    <source>
        <dbReference type="ARBA" id="ARBA00022679"/>
    </source>
</evidence>
<comment type="similarity">
    <text evidence="1">Belongs to the glycosyltransferase 2 family.</text>
</comment>
<feature type="transmembrane region" description="Helical" evidence="4">
    <location>
        <begin position="357"/>
        <end position="378"/>
    </location>
</feature>